<evidence type="ECO:0008006" key="2">
    <source>
        <dbReference type="Google" id="ProtNLM"/>
    </source>
</evidence>
<organism evidence="1">
    <name type="scientific">viral metagenome</name>
    <dbReference type="NCBI Taxonomy" id="1070528"/>
    <lineage>
        <taxon>unclassified sequences</taxon>
        <taxon>metagenomes</taxon>
        <taxon>organismal metagenomes</taxon>
    </lineage>
</organism>
<name>A0A6M3M8L6_9ZZZZ</name>
<dbReference type="SUPFAM" id="SSF55729">
    <property type="entry name" value="Acyl-CoA N-acyltransferases (Nat)"/>
    <property type="match status" value="1"/>
</dbReference>
<dbReference type="InterPro" id="IPR016181">
    <property type="entry name" value="Acyl_CoA_acyltransferase"/>
</dbReference>
<protein>
    <recommendedName>
        <fullName evidence="2">N-acetyltransferase domain-containing protein</fullName>
    </recommendedName>
</protein>
<reference evidence="1" key="1">
    <citation type="submission" date="2020-03" db="EMBL/GenBank/DDBJ databases">
        <title>The deep terrestrial virosphere.</title>
        <authorList>
            <person name="Holmfeldt K."/>
            <person name="Nilsson E."/>
            <person name="Simone D."/>
            <person name="Lopez-Fernandez M."/>
            <person name="Wu X."/>
            <person name="de Brujin I."/>
            <person name="Lundin D."/>
            <person name="Andersson A."/>
            <person name="Bertilsson S."/>
            <person name="Dopson M."/>
        </authorList>
    </citation>
    <scope>NUCLEOTIDE SEQUENCE</scope>
    <source>
        <strain evidence="1">MM171B00466</strain>
    </source>
</reference>
<dbReference type="EMBL" id="MT143872">
    <property type="protein sequence ID" value="QJB04107.1"/>
    <property type="molecule type" value="Genomic_DNA"/>
</dbReference>
<evidence type="ECO:0000313" key="1">
    <source>
        <dbReference type="EMBL" id="QJB04107.1"/>
    </source>
</evidence>
<accession>A0A6M3M8L6</accession>
<sequence length="91" mass="10355">MTIPDYQGIGVAKSLMKFIGEHYSEQGKLPLTMVTSNPQFIHSKIPDWIITRIGHKGSHSGAKYRKNIRNLSRSGSRQRITISMRYVPKRG</sequence>
<proteinExistence type="predicted"/>
<dbReference type="AlphaFoldDB" id="A0A6M3M8L6"/>
<gene>
    <name evidence="1" type="ORF">MM171B00466_0011</name>
</gene>